<evidence type="ECO:0000313" key="2">
    <source>
        <dbReference type="EMBL" id="BAC17242.1"/>
    </source>
</evidence>
<evidence type="ECO:0000256" key="1">
    <source>
        <dbReference type="SAM" id="MobiDB-lite"/>
    </source>
</evidence>
<dbReference type="AlphaFoldDB" id="Q8FSG1"/>
<dbReference type="HOGENOM" id="CLU_462884_0_0_11"/>
<dbReference type="Proteomes" id="UP000001409">
    <property type="component" value="Chromosome"/>
</dbReference>
<feature type="region of interest" description="Disordered" evidence="1">
    <location>
        <begin position="192"/>
        <end position="219"/>
    </location>
</feature>
<evidence type="ECO:0000313" key="3">
    <source>
        <dbReference type="Proteomes" id="UP000001409"/>
    </source>
</evidence>
<dbReference type="Gene3D" id="3.40.30.10">
    <property type="entry name" value="Glutaredoxin"/>
    <property type="match status" value="1"/>
</dbReference>
<dbReference type="eggNOG" id="COG0695">
    <property type="taxonomic scope" value="Bacteria"/>
</dbReference>
<protein>
    <recommendedName>
        <fullName evidence="4">Glutaredoxin domain-containing protein</fullName>
    </recommendedName>
</protein>
<organism evidence="2 3">
    <name type="scientific">Corynebacterium efficiens (strain DSM 44549 / YS-314 / AJ 12310 / JCM 11189 / NBRC 100395)</name>
    <dbReference type="NCBI Taxonomy" id="196164"/>
    <lineage>
        <taxon>Bacteria</taxon>
        <taxon>Bacillati</taxon>
        <taxon>Actinomycetota</taxon>
        <taxon>Actinomycetes</taxon>
        <taxon>Mycobacteriales</taxon>
        <taxon>Corynebacteriaceae</taxon>
        <taxon>Corynebacterium</taxon>
    </lineage>
</organism>
<feature type="region of interest" description="Disordered" evidence="1">
    <location>
        <begin position="93"/>
        <end position="118"/>
    </location>
</feature>
<dbReference type="STRING" id="196164.gene:10740830"/>
<proteinExistence type="predicted"/>
<dbReference type="SUPFAM" id="SSF52833">
    <property type="entry name" value="Thioredoxin-like"/>
    <property type="match status" value="1"/>
</dbReference>
<dbReference type="InterPro" id="IPR008554">
    <property type="entry name" value="Glutaredoxin-like"/>
</dbReference>
<keyword evidence="3" id="KW-1185">Reference proteome</keyword>
<dbReference type="InterPro" id="IPR036249">
    <property type="entry name" value="Thioredoxin-like_sf"/>
</dbReference>
<dbReference type="EMBL" id="BA000035">
    <property type="protein sequence ID" value="BAC17242.1"/>
    <property type="molecule type" value="Genomic_DNA"/>
</dbReference>
<feature type="compositionally biased region" description="Acidic residues" evidence="1">
    <location>
        <begin position="192"/>
        <end position="203"/>
    </location>
</feature>
<name>Q8FSG1_COREF</name>
<sequence>MCTSVIGAGRFCTYNIDKSEGNRQWVLSSRSVVSACPRRSTARCCVVPAFSVENSASRPSRSNTTHGSHPWVVFSFPGSVLWICVPDLFHEPGTPPVAQTPPGDAEGRGGQGGDTEGACGFAQGTEITHVPSALKCLLAQLPVRVDGDRGAHHRQHRQVIDGIGVGGTARKIEFLNGGQRRHRVTLTRTVEDVTDESPGEDPVPDLRDGADGTGEPEALGEDLRQLDGGGADQPHLVARSQVHIRQLAGAGPGLVEHGPVHDLLTQFHQFLHGTTPDELQGLFTALCHIVGILGPGDLEFQLFPDHREDLMDGEELLPEQALGEDDEGGTLDEGVVHIEEGRGPDILGDIRVGQVHMDRTGRLDGTCDGIHTRMEILQSEAVDGGNRLRRRGLAGLTLGLIIDGWDGVILDEPAQIAPGGTPVGEEILRGAPHVETPVVISVGWTHVVTGTFLTPSGHRGAGDAGEKKLVGHVIGARNGYRIHGKALRLTVPGMGTRESGEGGGNVALHHSSDHRVELIVRDNCGSCVRVREQIMPVLTAAGVHLVVSNVDDDPALKAEFGDRVPVILVDDEEFASWEVDNDELAHALL</sequence>
<dbReference type="Pfam" id="PF05768">
    <property type="entry name" value="Glrx-like"/>
    <property type="match status" value="1"/>
</dbReference>
<accession>Q8FSG1</accession>
<reference evidence="2 3" key="1">
    <citation type="journal article" date="2003" name="Genome Res.">
        <title>Comparative complete genome sequence analysis of the amino acid replacements responsible for the thermostability of Corynebacterium efficiens.</title>
        <authorList>
            <person name="Nishio Y."/>
            <person name="Nakamura Y."/>
            <person name="Kawarabayasi Y."/>
            <person name="Usuda Y."/>
            <person name="Kimura E."/>
            <person name="Sugimoto S."/>
            <person name="Matsui K."/>
            <person name="Yamagishi A."/>
            <person name="Kikuchi H."/>
            <person name="Ikeo K."/>
            <person name="Gojobori T."/>
        </authorList>
    </citation>
    <scope>NUCLEOTIDE SEQUENCE [LARGE SCALE GENOMIC DNA]</scope>
    <source>
        <strain evidence="3">DSM 44549 / YS-314 / AJ 12310 / JCM 11189 / NBRC 100395</strain>
    </source>
</reference>
<dbReference type="KEGG" id="cef:CE0432"/>
<evidence type="ECO:0008006" key="4">
    <source>
        <dbReference type="Google" id="ProtNLM"/>
    </source>
</evidence>